<dbReference type="InterPro" id="IPR001867">
    <property type="entry name" value="OmpR/PhoB-type_DNA-bd"/>
</dbReference>
<keyword evidence="3" id="KW-0804">Transcription</keyword>
<name>A0A842HRI8_9BURK</name>
<feature type="modified residue" description="4-aspartylphosphate" evidence="4">
    <location>
        <position position="55"/>
    </location>
</feature>
<accession>A0A842HRI8</accession>
<evidence type="ECO:0000256" key="3">
    <source>
        <dbReference type="ARBA" id="ARBA00023163"/>
    </source>
</evidence>
<dbReference type="InterPro" id="IPR011006">
    <property type="entry name" value="CheY-like_superfamily"/>
</dbReference>
<dbReference type="InterPro" id="IPR001789">
    <property type="entry name" value="Sig_transdc_resp-reg_receiver"/>
</dbReference>
<dbReference type="InterPro" id="IPR039420">
    <property type="entry name" value="WalR-like"/>
</dbReference>
<keyword evidence="4" id="KW-0597">Phosphoprotein</keyword>
<keyword evidence="2 5" id="KW-0238">DNA-binding</keyword>
<gene>
    <name evidence="8" type="ORF">GTU67_11055</name>
</gene>
<dbReference type="GO" id="GO:0005829">
    <property type="term" value="C:cytosol"/>
    <property type="evidence" value="ECO:0007669"/>
    <property type="project" value="TreeGrafter"/>
</dbReference>
<keyword evidence="9" id="KW-1185">Reference proteome</keyword>
<sequence>MTDNARIAIIEDNDDLREELVFFLQSRGHSVWGQSSAESFWKQLHRTPADIVLVDIGLPGEDGFSVVEYLRTVGTYGLIVISARGSRDDQLRGLGLGADHYLIKPINFADLAQTVQALWSRLQKQSSHNTTGQTPASGAKWQLEHNSLQAPDGRTLHLTTQEHRLIEALYRHRNEVCSKEMLHNLLFGYEPEPDTHRIDVILNRLRSKARQQHFPLPLRTIFGKGVVLVSHDP</sequence>
<dbReference type="GO" id="GO:0006355">
    <property type="term" value="P:regulation of DNA-templated transcription"/>
    <property type="evidence" value="ECO:0007669"/>
    <property type="project" value="InterPro"/>
</dbReference>
<evidence type="ECO:0000259" key="7">
    <source>
        <dbReference type="PROSITE" id="PS51755"/>
    </source>
</evidence>
<organism evidence="8 9">
    <name type="scientific">Pusillimonas minor</name>
    <dbReference type="NCBI Taxonomy" id="2697024"/>
    <lineage>
        <taxon>Bacteria</taxon>
        <taxon>Pseudomonadati</taxon>
        <taxon>Pseudomonadota</taxon>
        <taxon>Betaproteobacteria</taxon>
        <taxon>Burkholderiales</taxon>
        <taxon>Alcaligenaceae</taxon>
        <taxon>Pusillimonas</taxon>
    </lineage>
</organism>
<reference evidence="8 9" key="1">
    <citation type="submission" date="2020-08" db="EMBL/GenBank/DDBJ databases">
        <title>Paraeoetvoesia sp. YC-7-48 draft genome sequence.</title>
        <authorList>
            <person name="Yao L."/>
        </authorList>
    </citation>
    <scope>NUCLEOTIDE SEQUENCE [LARGE SCALE GENOMIC DNA]</scope>
    <source>
        <strain evidence="9">YC-7-48</strain>
    </source>
</reference>
<dbReference type="GO" id="GO:0000156">
    <property type="term" value="F:phosphorelay response regulator activity"/>
    <property type="evidence" value="ECO:0007669"/>
    <property type="project" value="TreeGrafter"/>
</dbReference>
<dbReference type="EMBL" id="JACJUU010000008">
    <property type="protein sequence ID" value="MBC2770444.1"/>
    <property type="molecule type" value="Genomic_DNA"/>
</dbReference>
<dbReference type="PROSITE" id="PS50110">
    <property type="entry name" value="RESPONSE_REGULATORY"/>
    <property type="match status" value="1"/>
</dbReference>
<dbReference type="SUPFAM" id="SSF52172">
    <property type="entry name" value="CheY-like"/>
    <property type="match status" value="1"/>
</dbReference>
<evidence type="ECO:0000313" key="8">
    <source>
        <dbReference type="EMBL" id="MBC2770444.1"/>
    </source>
</evidence>
<evidence type="ECO:0000256" key="2">
    <source>
        <dbReference type="ARBA" id="ARBA00023125"/>
    </source>
</evidence>
<dbReference type="Gene3D" id="3.40.50.2300">
    <property type="match status" value="1"/>
</dbReference>
<dbReference type="CDD" id="cd00383">
    <property type="entry name" value="trans_reg_C"/>
    <property type="match status" value="1"/>
</dbReference>
<dbReference type="SMART" id="SM00862">
    <property type="entry name" value="Trans_reg_C"/>
    <property type="match status" value="1"/>
</dbReference>
<feature type="domain" description="Response regulatory" evidence="6">
    <location>
        <begin position="6"/>
        <end position="119"/>
    </location>
</feature>
<dbReference type="InterPro" id="IPR036388">
    <property type="entry name" value="WH-like_DNA-bd_sf"/>
</dbReference>
<proteinExistence type="predicted"/>
<evidence type="ECO:0000313" key="9">
    <source>
        <dbReference type="Proteomes" id="UP000545386"/>
    </source>
</evidence>
<comment type="caution">
    <text evidence="8">The sequence shown here is derived from an EMBL/GenBank/DDBJ whole genome shotgun (WGS) entry which is preliminary data.</text>
</comment>
<dbReference type="AlphaFoldDB" id="A0A842HRI8"/>
<dbReference type="PROSITE" id="PS51755">
    <property type="entry name" value="OMPR_PHOB"/>
    <property type="match status" value="1"/>
</dbReference>
<dbReference type="Proteomes" id="UP000545386">
    <property type="component" value="Unassembled WGS sequence"/>
</dbReference>
<keyword evidence="1" id="KW-0805">Transcription regulation</keyword>
<dbReference type="Pfam" id="PF00486">
    <property type="entry name" value="Trans_reg_C"/>
    <property type="match status" value="1"/>
</dbReference>
<dbReference type="GO" id="GO:0000976">
    <property type="term" value="F:transcription cis-regulatory region binding"/>
    <property type="evidence" value="ECO:0007669"/>
    <property type="project" value="TreeGrafter"/>
</dbReference>
<evidence type="ECO:0000259" key="6">
    <source>
        <dbReference type="PROSITE" id="PS50110"/>
    </source>
</evidence>
<dbReference type="CDD" id="cd17574">
    <property type="entry name" value="REC_OmpR"/>
    <property type="match status" value="1"/>
</dbReference>
<evidence type="ECO:0000256" key="1">
    <source>
        <dbReference type="ARBA" id="ARBA00023015"/>
    </source>
</evidence>
<evidence type="ECO:0000256" key="4">
    <source>
        <dbReference type="PROSITE-ProRule" id="PRU00169"/>
    </source>
</evidence>
<dbReference type="PANTHER" id="PTHR48111">
    <property type="entry name" value="REGULATOR OF RPOS"/>
    <property type="match status" value="1"/>
</dbReference>
<dbReference type="Pfam" id="PF00072">
    <property type="entry name" value="Response_reg"/>
    <property type="match status" value="1"/>
</dbReference>
<dbReference type="GO" id="GO:0032993">
    <property type="term" value="C:protein-DNA complex"/>
    <property type="evidence" value="ECO:0007669"/>
    <property type="project" value="TreeGrafter"/>
</dbReference>
<dbReference type="Gene3D" id="1.10.10.10">
    <property type="entry name" value="Winged helix-like DNA-binding domain superfamily/Winged helix DNA-binding domain"/>
    <property type="match status" value="1"/>
</dbReference>
<protein>
    <submittedName>
        <fullName evidence="8">Response regulator transcription factor</fullName>
    </submittedName>
</protein>
<feature type="domain" description="OmpR/PhoB-type" evidence="7">
    <location>
        <begin position="131"/>
        <end position="230"/>
    </location>
</feature>
<dbReference type="RefSeq" id="WP_185780122.1">
    <property type="nucleotide sequence ID" value="NZ_JACJUU010000008.1"/>
</dbReference>
<dbReference type="PANTHER" id="PTHR48111:SF67">
    <property type="entry name" value="TRANSCRIPTIONAL REGULATORY PROTEIN TCTD"/>
    <property type="match status" value="1"/>
</dbReference>
<dbReference type="SMART" id="SM00448">
    <property type="entry name" value="REC"/>
    <property type="match status" value="1"/>
</dbReference>
<evidence type="ECO:0000256" key="5">
    <source>
        <dbReference type="PROSITE-ProRule" id="PRU01091"/>
    </source>
</evidence>
<feature type="DNA-binding region" description="OmpR/PhoB-type" evidence="5">
    <location>
        <begin position="131"/>
        <end position="230"/>
    </location>
</feature>